<protein>
    <recommendedName>
        <fullName evidence="4">Protein kinase domain-containing protein</fullName>
    </recommendedName>
</protein>
<keyword evidence="1" id="KW-0547">Nucleotide-binding</keyword>
<sequence>MSTKQIHVANTIIFAHDDGTKDAFVRHEVLGRGTFGIVFRVTDQKTNKDYAIKAFPRIRKSIHMHLFGNTFKYKVVKKFVNSALIKPHLK</sequence>
<dbReference type="PROSITE" id="PS00107">
    <property type="entry name" value="PROTEIN_KINASE_ATP"/>
    <property type="match status" value="1"/>
</dbReference>
<dbReference type="Proteomes" id="UP001470230">
    <property type="component" value="Unassembled WGS sequence"/>
</dbReference>
<keyword evidence="3" id="KW-1185">Reference proteome</keyword>
<feature type="binding site" evidence="1">
    <location>
        <position position="60"/>
    </location>
    <ligand>
        <name>ATP</name>
        <dbReference type="ChEBI" id="CHEBI:30616"/>
    </ligand>
</feature>
<reference evidence="2 3" key="1">
    <citation type="submission" date="2024-04" db="EMBL/GenBank/DDBJ databases">
        <title>Tritrichomonas musculus Genome.</title>
        <authorList>
            <person name="Alves-Ferreira E."/>
            <person name="Grigg M."/>
            <person name="Lorenzi H."/>
            <person name="Galac M."/>
        </authorList>
    </citation>
    <scope>NUCLEOTIDE SEQUENCE [LARGE SCALE GENOMIC DNA]</scope>
    <source>
        <strain evidence="2 3">EAF2021</strain>
    </source>
</reference>
<name>A0ABR2KBS1_9EUKA</name>
<dbReference type="EMBL" id="JAPFFF010000005">
    <property type="protein sequence ID" value="KAK8888562.1"/>
    <property type="molecule type" value="Genomic_DNA"/>
</dbReference>
<proteinExistence type="predicted"/>
<gene>
    <name evidence="2" type="ORF">M9Y10_033293</name>
</gene>
<comment type="caution">
    <text evidence="2">The sequence shown here is derived from an EMBL/GenBank/DDBJ whole genome shotgun (WGS) entry which is preliminary data.</text>
</comment>
<organism evidence="2 3">
    <name type="scientific">Tritrichomonas musculus</name>
    <dbReference type="NCBI Taxonomy" id="1915356"/>
    <lineage>
        <taxon>Eukaryota</taxon>
        <taxon>Metamonada</taxon>
        <taxon>Parabasalia</taxon>
        <taxon>Tritrichomonadida</taxon>
        <taxon>Tritrichomonadidae</taxon>
        <taxon>Tritrichomonas</taxon>
    </lineage>
</organism>
<dbReference type="SUPFAM" id="SSF56112">
    <property type="entry name" value="Protein kinase-like (PK-like)"/>
    <property type="match status" value="1"/>
</dbReference>
<dbReference type="Gene3D" id="3.30.200.20">
    <property type="entry name" value="Phosphorylase Kinase, domain 1"/>
    <property type="match status" value="1"/>
</dbReference>
<evidence type="ECO:0008006" key="4">
    <source>
        <dbReference type="Google" id="ProtNLM"/>
    </source>
</evidence>
<evidence type="ECO:0000313" key="3">
    <source>
        <dbReference type="Proteomes" id="UP001470230"/>
    </source>
</evidence>
<evidence type="ECO:0000256" key="1">
    <source>
        <dbReference type="PROSITE-ProRule" id="PRU10141"/>
    </source>
</evidence>
<dbReference type="InterPro" id="IPR017441">
    <property type="entry name" value="Protein_kinase_ATP_BS"/>
</dbReference>
<keyword evidence="1" id="KW-0067">ATP-binding</keyword>
<accession>A0ABR2KBS1</accession>
<dbReference type="InterPro" id="IPR011009">
    <property type="entry name" value="Kinase-like_dom_sf"/>
</dbReference>
<evidence type="ECO:0000313" key="2">
    <source>
        <dbReference type="EMBL" id="KAK8888562.1"/>
    </source>
</evidence>